<organism evidence="3 4">
    <name type="scientific">Labrys okinawensis</name>
    <dbReference type="NCBI Taxonomy" id="346911"/>
    <lineage>
        <taxon>Bacteria</taxon>
        <taxon>Pseudomonadati</taxon>
        <taxon>Pseudomonadota</taxon>
        <taxon>Alphaproteobacteria</taxon>
        <taxon>Hyphomicrobiales</taxon>
        <taxon>Xanthobacteraceae</taxon>
        <taxon>Labrys</taxon>
    </lineage>
</organism>
<feature type="transmembrane region" description="Helical" evidence="1">
    <location>
        <begin position="82"/>
        <end position="105"/>
    </location>
</feature>
<dbReference type="PANTHER" id="PTHR30273:SF2">
    <property type="entry name" value="PROTEIN FECR"/>
    <property type="match status" value="1"/>
</dbReference>
<name>A0A2S9QIN6_9HYPH</name>
<dbReference type="RefSeq" id="WP_105860159.1">
    <property type="nucleotide sequence ID" value="NZ_PUEJ01000001.1"/>
</dbReference>
<dbReference type="Proteomes" id="UP000237682">
    <property type="component" value="Unassembled WGS sequence"/>
</dbReference>
<dbReference type="PROSITE" id="PS51318">
    <property type="entry name" value="TAT"/>
    <property type="match status" value="1"/>
</dbReference>
<dbReference type="AlphaFoldDB" id="A0A2S9QIN6"/>
<keyword evidence="1" id="KW-0472">Membrane</keyword>
<dbReference type="InterPro" id="IPR012373">
    <property type="entry name" value="Ferrdict_sens_TM"/>
</dbReference>
<dbReference type="InterPro" id="IPR006311">
    <property type="entry name" value="TAT_signal"/>
</dbReference>
<evidence type="ECO:0000259" key="2">
    <source>
        <dbReference type="Pfam" id="PF04773"/>
    </source>
</evidence>
<dbReference type="PIRSF" id="PIRSF018266">
    <property type="entry name" value="FecR"/>
    <property type="match status" value="1"/>
</dbReference>
<dbReference type="Gene3D" id="2.60.120.1440">
    <property type="match status" value="1"/>
</dbReference>
<keyword evidence="4" id="KW-1185">Reference proteome</keyword>
<dbReference type="Pfam" id="PF04773">
    <property type="entry name" value="FecR"/>
    <property type="match status" value="1"/>
</dbReference>
<dbReference type="OrthoDB" id="636724at2"/>
<dbReference type="InterPro" id="IPR006860">
    <property type="entry name" value="FecR"/>
</dbReference>
<gene>
    <name evidence="3" type="ORF">C5L14_00955</name>
</gene>
<evidence type="ECO:0000256" key="1">
    <source>
        <dbReference type="SAM" id="Phobius"/>
    </source>
</evidence>
<comment type="caution">
    <text evidence="3">The sequence shown here is derived from an EMBL/GenBank/DDBJ whole genome shotgun (WGS) entry which is preliminary data.</text>
</comment>
<evidence type="ECO:0000313" key="4">
    <source>
        <dbReference type="Proteomes" id="UP000237682"/>
    </source>
</evidence>
<keyword evidence="1" id="KW-0812">Transmembrane</keyword>
<dbReference type="GO" id="GO:0016989">
    <property type="term" value="F:sigma factor antagonist activity"/>
    <property type="evidence" value="ECO:0007669"/>
    <property type="project" value="TreeGrafter"/>
</dbReference>
<dbReference type="EMBL" id="PUEJ01000001">
    <property type="protein sequence ID" value="PRH89193.1"/>
    <property type="molecule type" value="Genomic_DNA"/>
</dbReference>
<reference evidence="3 4" key="1">
    <citation type="submission" date="2018-02" db="EMBL/GenBank/DDBJ databases">
        <title>Whole genome sequencing of endophytic bacterium.</title>
        <authorList>
            <person name="Eedara R."/>
            <person name="Podile A.R."/>
        </authorList>
    </citation>
    <scope>NUCLEOTIDE SEQUENCE [LARGE SCALE GENOMIC DNA]</scope>
    <source>
        <strain evidence="3 4">RP1T</strain>
    </source>
</reference>
<accession>A0A2S9QIN6</accession>
<evidence type="ECO:0000313" key="3">
    <source>
        <dbReference type="EMBL" id="PRH89193.1"/>
    </source>
</evidence>
<proteinExistence type="predicted"/>
<sequence>MNDTSPQEDRLFEEAADLMIRLQNDPGNPVSRQMVKRWRARGPAYEKAWLEVSEIHGLTGRVLVPAYRAKQRSRQGLSRRSVVAAGVAGAGVLAGSYLALPALVLRAKADHLTGTAEIRRIALPDGGTATLGPDSAIALHYDGRRREVALLAGMAFFEVAKDPSRPFLATTSEMAATALGTAFDLSNDAGLVSVSVEHGLVEINVPGSGPADGNRLAAGQWATFDERTRLTTRGNRDARQIGAWRSGQILVENEPVRAVVAKIARWQPGRVMIADAGLGANRISGVFDPGNPLRALEAVVHPFGARVRSLGPYLTVISSV</sequence>
<protein>
    <submittedName>
        <fullName evidence="3">Iron dicitrate transport regulator FecR</fullName>
    </submittedName>
</protein>
<feature type="domain" description="FecR protein" evidence="2">
    <location>
        <begin position="111"/>
        <end position="202"/>
    </location>
</feature>
<dbReference type="PANTHER" id="PTHR30273">
    <property type="entry name" value="PERIPLASMIC SIGNAL SENSOR AND SIGMA FACTOR ACTIVATOR FECR-RELATED"/>
    <property type="match status" value="1"/>
</dbReference>
<keyword evidence="1" id="KW-1133">Transmembrane helix</keyword>